<organism evidence="1 2">
    <name type="scientific">Gracilariopsis chorda</name>
    <dbReference type="NCBI Taxonomy" id="448386"/>
    <lineage>
        <taxon>Eukaryota</taxon>
        <taxon>Rhodophyta</taxon>
        <taxon>Florideophyceae</taxon>
        <taxon>Rhodymeniophycidae</taxon>
        <taxon>Gracilariales</taxon>
        <taxon>Gracilariaceae</taxon>
        <taxon>Gracilariopsis</taxon>
    </lineage>
</organism>
<dbReference type="STRING" id="448386.A0A2V3J0L8"/>
<dbReference type="Proteomes" id="UP000247409">
    <property type="component" value="Unassembled WGS sequence"/>
</dbReference>
<reference evidence="1 2" key="1">
    <citation type="journal article" date="2018" name="Mol. Biol. Evol.">
        <title>Analysis of the draft genome of the red seaweed Gracilariopsis chorda provides insights into genome size evolution in Rhodophyta.</title>
        <authorList>
            <person name="Lee J."/>
            <person name="Yang E.C."/>
            <person name="Graf L."/>
            <person name="Yang J.H."/>
            <person name="Qiu H."/>
            <person name="Zel Zion U."/>
            <person name="Chan C.X."/>
            <person name="Stephens T.G."/>
            <person name="Weber A.P.M."/>
            <person name="Boo G.H."/>
            <person name="Boo S.M."/>
            <person name="Kim K.M."/>
            <person name="Shin Y."/>
            <person name="Jung M."/>
            <person name="Lee S.J."/>
            <person name="Yim H.S."/>
            <person name="Lee J.H."/>
            <person name="Bhattacharya D."/>
            <person name="Yoon H.S."/>
        </authorList>
    </citation>
    <scope>NUCLEOTIDE SEQUENCE [LARGE SCALE GENOMIC DNA]</scope>
    <source>
        <strain evidence="1 2">SKKU-2015</strain>
        <tissue evidence="1">Whole body</tissue>
    </source>
</reference>
<sequence>MPSPVYSISDAAYNTIILHALKYPTTISGVVLGSIGSQACAIESAIPLIHSDLAMFTSPLHEVALLLSEQKAKQDGMHILGIYYANAVADDRSIGVVPTHLANAVQKRTGSACLLLLNAKNLSEDVRKCRHAFRVCVRDGEIRGSWGKSEVQHETLQVSDRALKVADAILGGVVLRDQKERIVDFEDHCADPSTDWLNAKLVTRLNEMQLPAS</sequence>
<dbReference type="PANTHER" id="PTHR12941">
    <property type="entry name" value="ER MEMBRANE PROTEIN COMPLEX"/>
    <property type="match status" value="1"/>
</dbReference>
<accession>A0A2V3J0L8</accession>
<dbReference type="OrthoDB" id="194468at2759"/>
<proteinExistence type="predicted"/>
<dbReference type="GO" id="GO:0072546">
    <property type="term" value="C:EMC complex"/>
    <property type="evidence" value="ECO:0007669"/>
    <property type="project" value="InterPro"/>
</dbReference>
<comment type="caution">
    <text evidence="1">The sequence shown here is derived from an EMBL/GenBank/DDBJ whole genome shotgun (WGS) entry which is preliminary data.</text>
</comment>
<dbReference type="AlphaFoldDB" id="A0A2V3J0L8"/>
<dbReference type="PANTHER" id="PTHR12941:SF10">
    <property type="entry name" value="ER MEMBRANE PROTEIN COMPLEX SUBUNIT 8_9 HOMOLOG"/>
    <property type="match status" value="1"/>
</dbReference>
<gene>
    <name evidence="1" type="ORF">BWQ96_02327</name>
</gene>
<dbReference type="EMBL" id="NBIV01000018">
    <property type="protein sequence ID" value="PXF47941.1"/>
    <property type="molecule type" value="Genomic_DNA"/>
</dbReference>
<dbReference type="InterPro" id="IPR005366">
    <property type="entry name" value="EMC8/9"/>
</dbReference>
<evidence type="ECO:0000313" key="2">
    <source>
        <dbReference type="Proteomes" id="UP000247409"/>
    </source>
</evidence>
<protein>
    <submittedName>
        <fullName evidence="1">ER membrane protein complex subunit 8/9-like</fullName>
    </submittedName>
</protein>
<name>A0A2V3J0L8_9FLOR</name>
<dbReference type="Pfam" id="PF03665">
    <property type="entry name" value="UPF0172"/>
    <property type="match status" value="1"/>
</dbReference>
<keyword evidence="2" id="KW-1185">Reference proteome</keyword>
<evidence type="ECO:0000313" key="1">
    <source>
        <dbReference type="EMBL" id="PXF47941.1"/>
    </source>
</evidence>